<evidence type="ECO:0000256" key="3">
    <source>
        <dbReference type="ARBA" id="ARBA00022449"/>
    </source>
</evidence>
<feature type="transmembrane region" description="Helical" evidence="11">
    <location>
        <begin position="386"/>
        <end position="405"/>
    </location>
</feature>
<feature type="domain" description="RCK N-terminal" evidence="12">
    <location>
        <begin position="431"/>
        <end position="548"/>
    </location>
</feature>
<feature type="transmembrane region" description="Helical" evidence="11">
    <location>
        <begin position="246"/>
        <end position="263"/>
    </location>
</feature>
<keyword evidence="5 11" id="KW-0812">Transmembrane</keyword>
<dbReference type="RefSeq" id="WP_137830533.1">
    <property type="nucleotide sequence ID" value="NZ_BPRE01000016.1"/>
</dbReference>
<feature type="transmembrane region" description="Helical" evidence="11">
    <location>
        <begin position="204"/>
        <end position="225"/>
    </location>
</feature>
<evidence type="ECO:0000259" key="12">
    <source>
        <dbReference type="PROSITE" id="PS51201"/>
    </source>
</evidence>
<evidence type="ECO:0000256" key="10">
    <source>
        <dbReference type="SAM" id="MobiDB-lite"/>
    </source>
</evidence>
<evidence type="ECO:0000256" key="2">
    <source>
        <dbReference type="ARBA" id="ARBA00022448"/>
    </source>
</evidence>
<feature type="transmembrane region" description="Helical" evidence="11">
    <location>
        <begin position="175"/>
        <end position="198"/>
    </location>
</feature>
<accession>A0ABQ4UZA7</accession>
<feature type="transmembrane region" description="Helical" evidence="11">
    <location>
        <begin position="142"/>
        <end position="163"/>
    </location>
</feature>
<feature type="transmembrane region" description="Helical" evidence="11">
    <location>
        <begin position="83"/>
        <end position="102"/>
    </location>
</feature>
<evidence type="ECO:0000256" key="6">
    <source>
        <dbReference type="ARBA" id="ARBA00022958"/>
    </source>
</evidence>
<dbReference type="Pfam" id="PF00999">
    <property type="entry name" value="Na_H_Exchanger"/>
    <property type="match status" value="1"/>
</dbReference>
<dbReference type="PROSITE" id="PS51201">
    <property type="entry name" value="RCK_N"/>
    <property type="match status" value="1"/>
</dbReference>
<evidence type="ECO:0000313" key="13">
    <source>
        <dbReference type="EMBL" id="GJE77655.1"/>
    </source>
</evidence>
<keyword evidence="9 11" id="KW-0472">Membrane</keyword>
<keyword evidence="7 11" id="KW-1133">Transmembrane helix</keyword>
<comment type="caution">
    <text evidence="13">The sequence shown here is derived from an EMBL/GenBank/DDBJ whole genome shotgun (WGS) entry which is preliminary data.</text>
</comment>
<keyword evidence="14" id="KW-1185">Reference proteome</keyword>
<dbReference type="InterPro" id="IPR003148">
    <property type="entry name" value="RCK_N"/>
</dbReference>
<dbReference type="PANTHER" id="PTHR46157:SF4">
    <property type="entry name" value="K(+) EFFLUX ANTIPORTER 3, CHLOROPLASTIC"/>
    <property type="match status" value="1"/>
</dbReference>
<feature type="transmembrane region" description="Helical" evidence="11">
    <location>
        <begin position="114"/>
        <end position="136"/>
    </location>
</feature>
<dbReference type="InterPro" id="IPR006153">
    <property type="entry name" value="Cation/H_exchanger_TM"/>
</dbReference>
<dbReference type="SUPFAM" id="SSF51735">
    <property type="entry name" value="NAD(P)-binding Rossmann-fold domains"/>
    <property type="match status" value="1"/>
</dbReference>
<protein>
    <submittedName>
        <fullName evidence="13">Glutathione-regulated potassium-efflux system protein KefC</fullName>
    </submittedName>
</protein>
<evidence type="ECO:0000256" key="8">
    <source>
        <dbReference type="ARBA" id="ARBA00023065"/>
    </source>
</evidence>
<proteinExistence type="predicted"/>
<dbReference type="Pfam" id="PF02254">
    <property type="entry name" value="TrkA_N"/>
    <property type="match status" value="1"/>
</dbReference>
<dbReference type="InterPro" id="IPR036291">
    <property type="entry name" value="NAD(P)-bd_dom_sf"/>
</dbReference>
<feature type="transmembrane region" description="Helical" evidence="11">
    <location>
        <begin position="323"/>
        <end position="346"/>
    </location>
</feature>
<evidence type="ECO:0000256" key="7">
    <source>
        <dbReference type="ARBA" id="ARBA00022989"/>
    </source>
</evidence>
<dbReference type="Gene3D" id="1.20.1530.20">
    <property type="match status" value="1"/>
</dbReference>
<keyword evidence="4" id="KW-0633">Potassium transport</keyword>
<comment type="subcellular location">
    <subcellularLocation>
        <location evidence="1">Membrane</location>
        <topology evidence="1">Multi-pass membrane protein</topology>
    </subcellularLocation>
</comment>
<dbReference type="EMBL" id="BPRE01000016">
    <property type="protein sequence ID" value="GJE77655.1"/>
    <property type="molecule type" value="Genomic_DNA"/>
</dbReference>
<sequence length="656" mass="67619">MTVPVQAATQIAAEAGAQAGGYKEAILFLMTAGVVVPLFHRLRVSPVLGFIGAGALLGPFGLGRLAESHPWLGAVTIGSRSEIAHLAEFGVIFLMFMIGVELSWERLRVLRRLVFGFGSIQVIASAAIIAVILVALEQPVAGAVLVGLALALSSTAVVLPVLAEQKRLGTPAGRTSFAVLLFQDLAVAPILFAIAVLGRNDGGNLGAALALALGQAAVALVLIVIAGRVALRPLFHLVALTRSPELFMAACLLVIVATALVAAASGLSMTLGAFVAGLLLAETEYRRAIEATIDPFKGLLLGVFFVSVGMSLDPAQLLAAPGAILGLALGLLVIKGGVVLAGARFLKIPRPVALETALLIGPGGEFAFVLIGGAMAAGLVPEPVGGAALIVTTVTMIAIPALAVLGRRVGRRVSTAQLGRARAEPAPEAVQNRVIVAGYGRVGRLVGEMLKRHAIPYLALDADPARVAEHRRLGSPVYFGDSAHPDMLRRCDIATARALVVTLDNPSAVEAVVQAARAERPDLTIVARARDARHATQLYEMGVTDAVPETIEASLQLSEAVLVDVGVPMGLVIASIHERRDEFRAMLKRKEADQRPAFRARRTIGKEGGKGGGKGSAHAGGPADGQAANPADGSGDGRGGDPAGARESPEPVGRSA</sequence>
<keyword evidence="2" id="KW-0813">Transport</keyword>
<name>A0ABQ4UZA7_9HYPH</name>
<dbReference type="Proteomes" id="UP001055093">
    <property type="component" value="Unassembled WGS sequence"/>
</dbReference>
<keyword evidence="6" id="KW-0630">Potassium</keyword>
<organism evidence="13 14">
    <name type="scientific">Methylorubrum suomiense</name>
    <dbReference type="NCBI Taxonomy" id="144191"/>
    <lineage>
        <taxon>Bacteria</taxon>
        <taxon>Pseudomonadati</taxon>
        <taxon>Pseudomonadota</taxon>
        <taxon>Alphaproteobacteria</taxon>
        <taxon>Hyphomicrobiales</taxon>
        <taxon>Methylobacteriaceae</taxon>
        <taxon>Methylorubrum</taxon>
    </lineage>
</organism>
<reference evidence="13" key="2">
    <citation type="submission" date="2021-08" db="EMBL/GenBank/DDBJ databases">
        <authorList>
            <person name="Tani A."/>
            <person name="Ola A."/>
            <person name="Ogura Y."/>
            <person name="Katsura K."/>
            <person name="Hayashi T."/>
        </authorList>
    </citation>
    <scope>NUCLEOTIDE SEQUENCE</scope>
    <source>
        <strain evidence="13">DSM 14458</strain>
    </source>
</reference>
<evidence type="ECO:0000256" key="1">
    <source>
        <dbReference type="ARBA" id="ARBA00004141"/>
    </source>
</evidence>
<evidence type="ECO:0000256" key="5">
    <source>
        <dbReference type="ARBA" id="ARBA00022692"/>
    </source>
</evidence>
<feature type="region of interest" description="Disordered" evidence="10">
    <location>
        <begin position="591"/>
        <end position="656"/>
    </location>
</feature>
<feature type="transmembrane region" description="Helical" evidence="11">
    <location>
        <begin position="46"/>
        <end position="63"/>
    </location>
</feature>
<evidence type="ECO:0000256" key="4">
    <source>
        <dbReference type="ARBA" id="ARBA00022538"/>
    </source>
</evidence>
<dbReference type="InterPro" id="IPR038770">
    <property type="entry name" value="Na+/solute_symporter_sf"/>
</dbReference>
<feature type="transmembrane region" description="Helical" evidence="11">
    <location>
        <begin position="358"/>
        <end position="380"/>
    </location>
</feature>
<dbReference type="PANTHER" id="PTHR46157">
    <property type="entry name" value="K(+) EFFLUX ANTIPORTER 3, CHLOROPLASTIC"/>
    <property type="match status" value="1"/>
</dbReference>
<feature type="transmembrane region" description="Helical" evidence="11">
    <location>
        <begin position="20"/>
        <end position="39"/>
    </location>
</feature>
<reference evidence="13" key="1">
    <citation type="journal article" date="2021" name="Front. Microbiol.">
        <title>Comprehensive Comparative Genomics and Phenotyping of Methylobacterium Species.</title>
        <authorList>
            <person name="Alessa O."/>
            <person name="Ogura Y."/>
            <person name="Fujitani Y."/>
            <person name="Takami H."/>
            <person name="Hayashi T."/>
            <person name="Sahin N."/>
            <person name="Tani A."/>
        </authorList>
    </citation>
    <scope>NUCLEOTIDE SEQUENCE</scope>
    <source>
        <strain evidence="13">DSM 14458</strain>
    </source>
</reference>
<keyword evidence="3" id="KW-0050">Antiport</keyword>
<gene>
    <name evidence="13" type="primary">kefC_2</name>
    <name evidence="13" type="ORF">BGCPKDLD_4262</name>
</gene>
<evidence type="ECO:0000256" key="11">
    <source>
        <dbReference type="SAM" id="Phobius"/>
    </source>
</evidence>
<evidence type="ECO:0000313" key="14">
    <source>
        <dbReference type="Proteomes" id="UP001055093"/>
    </source>
</evidence>
<evidence type="ECO:0000256" key="9">
    <source>
        <dbReference type="ARBA" id="ARBA00023136"/>
    </source>
</evidence>
<dbReference type="Gene3D" id="3.40.50.720">
    <property type="entry name" value="NAD(P)-binding Rossmann-like Domain"/>
    <property type="match status" value="1"/>
</dbReference>
<keyword evidence="8" id="KW-0406">Ion transport</keyword>